<name>A0AAD9PBM6_RIDPI</name>
<keyword evidence="11 16" id="KW-0479">Metal-binding</keyword>
<feature type="domain" description="RING-type" evidence="19">
    <location>
        <begin position="148"/>
        <end position="188"/>
    </location>
</feature>
<comment type="catalytic activity">
    <reaction evidence="1">
        <text>S-ubiquitinyl-[E2 ubiquitin-conjugating enzyme]-L-cysteine + [acceptor protein]-L-lysine = [E2 ubiquitin-conjugating enzyme]-L-cysteine + N(6)-ubiquitinyl-[acceptor protein]-L-lysine.</text>
        <dbReference type="EC" id="2.3.2.27"/>
    </reaction>
</comment>
<dbReference type="GO" id="GO:0005886">
    <property type="term" value="C:plasma membrane"/>
    <property type="evidence" value="ECO:0007669"/>
    <property type="project" value="UniProtKB-SubCell"/>
</dbReference>
<evidence type="ECO:0000256" key="18">
    <source>
        <dbReference type="SAM" id="Phobius"/>
    </source>
</evidence>
<evidence type="ECO:0000256" key="7">
    <source>
        <dbReference type="ARBA" id="ARBA00022679"/>
    </source>
</evidence>
<keyword evidence="15 18" id="KW-0472">Membrane</keyword>
<evidence type="ECO:0000256" key="3">
    <source>
        <dbReference type="ARBA" id="ARBA00004906"/>
    </source>
</evidence>
<accession>A0AAD9PBM6</accession>
<dbReference type="GO" id="GO:0016055">
    <property type="term" value="P:Wnt signaling pathway"/>
    <property type="evidence" value="ECO:0007669"/>
    <property type="project" value="UniProtKB-KW"/>
</dbReference>
<gene>
    <name evidence="20" type="ORF">NP493_47g03035</name>
</gene>
<dbReference type="PROSITE" id="PS50089">
    <property type="entry name" value="ZF_RING_2"/>
    <property type="match status" value="1"/>
</dbReference>
<dbReference type="EMBL" id="JAODUO010000047">
    <property type="protein sequence ID" value="KAK2191713.1"/>
    <property type="molecule type" value="Genomic_DNA"/>
</dbReference>
<comment type="similarity">
    <text evidence="4">Belongs to the ZNRF3 family.</text>
</comment>
<dbReference type="Gene3D" id="3.50.30.30">
    <property type="match status" value="1"/>
</dbReference>
<dbReference type="Pfam" id="PF13639">
    <property type="entry name" value="zf-RING_2"/>
    <property type="match status" value="1"/>
</dbReference>
<evidence type="ECO:0000256" key="10">
    <source>
        <dbReference type="ARBA" id="ARBA00022729"/>
    </source>
</evidence>
<protein>
    <recommendedName>
        <fullName evidence="5">RING-type E3 ubiquitin transferase</fullName>
        <ecNumber evidence="5">2.3.2.27</ecNumber>
    </recommendedName>
</protein>
<evidence type="ECO:0000259" key="19">
    <source>
        <dbReference type="PROSITE" id="PS50089"/>
    </source>
</evidence>
<dbReference type="GO" id="GO:0030178">
    <property type="term" value="P:negative regulation of Wnt signaling pathway"/>
    <property type="evidence" value="ECO:0007669"/>
    <property type="project" value="UniProtKB-ARBA"/>
</dbReference>
<evidence type="ECO:0000256" key="12">
    <source>
        <dbReference type="ARBA" id="ARBA00022786"/>
    </source>
</evidence>
<dbReference type="InterPro" id="IPR040700">
    <property type="entry name" value="ZNRF-3_ecto"/>
</dbReference>
<evidence type="ECO:0000256" key="5">
    <source>
        <dbReference type="ARBA" id="ARBA00012483"/>
    </source>
</evidence>
<keyword evidence="6" id="KW-1003">Cell membrane</keyword>
<dbReference type="InterPro" id="IPR001841">
    <property type="entry name" value="Znf_RING"/>
</dbReference>
<feature type="transmembrane region" description="Helical" evidence="18">
    <location>
        <begin position="84"/>
        <end position="105"/>
    </location>
</feature>
<evidence type="ECO:0000256" key="9">
    <source>
        <dbReference type="ARBA" id="ARBA00022692"/>
    </source>
</evidence>
<dbReference type="SMART" id="SM00184">
    <property type="entry name" value="RING"/>
    <property type="match status" value="1"/>
</dbReference>
<comment type="subcellular location">
    <subcellularLocation>
        <location evidence="2">Cell membrane</location>
        <topology evidence="2">Single-pass type I membrane protein</topology>
    </subcellularLocation>
</comment>
<reference evidence="20" key="1">
    <citation type="journal article" date="2023" name="Mol. Biol. Evol.">
        <title>Third-Generation Sequencing Reveals the Adaptive Role of the Epigenome in Three Deep-Sea Polychaetes.</title>
        <authorList>
            <person name="Perez M."/>
            <person name="Aroh O."/>
            <person name="Sun Y."/>
            <person name="Lan Y."/>
            <person name="Juniper S.K."/>
            <person name="Young C.R."/>
            <person name="Angers B."/>
            <person name="Qian P.Y."/>
        </authorList>
    </citation>
    <scope>NUCLEOTIDE SEQUENCE</scope>
    <source>
        <strain evidence="20">R07B-5</strain>
    </source>
</reference>
<dbReference type="GO" id="GO:0061630">
    <property type="term" value="F:ubiquitin protein ligase activity"/>
    <property type="evidence" value="ECO:0007669"/>
    <property type="project" value="UniProtKB-EC"/>
</dbReference>
<evidence type="ECO:0000256" key="2">
    <source>
        <dbReference type="ARBA" id="ARBA00004251"/>
    </source>
</evidence>
<dbReference type="Proteomes" id="UP001209878">
    <property type="component" value="Unassembled WGS sequence"/>
</dbReference>
<feature type="region of interest" description="Disordered" evidence="17">
    <location>
        <begin position="707"/>
        <end position="834"/>
    </location>
</feature>
<evidence type="ECO:0000256" key="17">
    <source>
        <dbReference type="SAM" id="MobiDB-lite"/>
    </source>
</evidence>
<dbReference type="Pfam" id="PF18212">
    <property type="entry name" value="ZNRF_3_ecto"/>
    <property type="match status" value="1"/>
</dbReference>
<proteinExistence type="inferred from homology"/>
<dbReference type="EC" id="2.3.2.27" evidence="5"/>
<evidence type="ECO:0000256" key="1">
    <source>
        <dbReference type="ARBA" id="ARBA00000900"/>
    </source>
</evidence>
<keyword evidence="7" id="KW-0808">Transferase</keyword>
<dbReference type="InterPro" id="IPR051073">
    <property type="entry name" value="ZNRF3_Arkadia_E3_ligases"/>
</dbReference>
<dbReference type="PANTHER" id="PTHR16200">
    <property type="entry name" value="RING ZINC FINGER"/>
    <property type="match status" value="1"/>
</dbReference>
<feature type="compositionally biased region" description="Basic and acidic residues" evidence="17">
    <location>
        <begin position="775"/>
        <end position="834"/>
    </location>
</feature>
<keyword evidence="9 18" id="KW-0812">Transmembrane</keyword>
<dbReference type="InterPro" id="IPR013083">
    <property type="entry name" value="Znf_RING/FYVE/PHD"/>
</dbReference>
<comment type="caution">
    <text evidence="20">The sequence shown here is derived from an EMBL/GenBank/DDBJ whole genome shotgun (WGS) entry which is preliminary data.</text>
</comment>
<evidence type="ECO:0000256" key="4">
    <source>
        <dbReference type="ARBA" id="ARBA00008759"/>
    </source>
</evidence>
<evidence type="ECO:0000256" key="16">
    <source>
        <dbReference type="PROSITE-ProRule" id="PRU00175"/>
    </source>
</evidence>
<feature type="compositionally biased region" description="Basic and acidic residues" evidence="17">
    <location>
        <begin position="707"/>
        <end position="716"/>
    </location>
</feature>
<keyword evidence="12" id="KW-0833">Ubl conjugation pathway</keyword>
<keyword evidence="13" id="KW-0862">Zinc</keyword>
<evidence type="ECO:0000256" key="14">
    <source>
        <dbReference type="ARBA" id="ARBA00022989"/>
    </source>
</evidence>
<keyword evidence="10" id="KW-0732">Signal</keyword>
<dbReference type="SUPFAM" id="SSF57850">
    <property type="entry name" value="RING/U-box"/>
    <property type="match status" value="1"/>
</dbReference>
<evidence type="ECO:0000313" key="20">
    <source>
        <dbReference type="EMBL" id="KAK2191713.1"/>
    </source>
</evidence>
<evidence type="ECO:0000256" key="13">
    <source>
        <dbReference type="ARBA" id="ARBA00022833"/>
    </source>
</evidence>
<dbReference type="Gene3D" id="3.30.40.10">
    <property type="entry name" value="Zinc/RING finger domain, C3HC4 (zinc finger)"/>
    <property type="match status" value="1"/>
</dbReference>
<evidence type="ECO:0000256" key="15">
    <source>
        <dbReference type="ARBA" id="ARBA00023136"/>
    </source>
</evidence>
<feature type="region of interest" description="Disordered" evidence="17">
    <location>
        <begin position="388"/>
        <end position="421"/>
    </location>
</feature>
<keyword evidence="21" id="KW-1185">Reference proteome</keyword>
<organism evidence="20 21">
    <name type="scientific">Ridgeia piscesae</name>
    <name type="common">Tubeworm</name>
    <dbReference type="NCBI Taxonomy" id="27915"/>
    <lineage>
        <taxon>Eukaryota</taxon>
        <taxon>Metazoa</taxon>
        <taxon>Spiralia</taxon>
        <taxon>Lophotrochozoa</taxon>
        <taxon>Annelida</taxon>
        <taxon>Polychaeta</taxon>
        <taxon>Sedentaria</taxon>
        <taxon>Canalipalpata</taxon>
        <taxon>Sabellida</taxon>
        <taxon>Siboglinidae</taxon>
        <taxon>Ridgeia</taxon>
    </lineage>
</organism>
<keyword evidence="8" id="KW-0879">Wnt signaling pathway</keyword>
<evidence type="ECO:0000256" key="8">
    <source>
        <dbReference type="ARBA" id="ARBA00022687"/>
    </source>
</evidence>
<keyword evidence="14 18" id="KW-1133">Transmembrane helix</keyword>
<feature type="compositionally biased region" description="Polar residues" evidence="17">
    <location>
        <begin position="736"/>
        <end position="746"/>
    </location>
</feature>
<evidence type="ECO:0000256" key="11">
    <source>
        <dbReference type="ARBA" id="ARBA00022771"/>
    </source>
</evidence>
<sequence length="915" mass="101395">TKHAIQRGATAIIFDVTDNEYAIGELRQGHHPALDRPVITVKGREAKKLRRIIDEEKVARARIKSVSQLEEDPPKSGTADYFDMGIFLAFFILLCIIGVVVILKVDIAKRVVAKMETRKFRSPYDWPLRHSSSLMSGLYSLDSNAETCAICLEQYKDGQELRVVPCRHEFHRQCVDKWLIANRTCPLCLFNIIECPIENEGSLCSSPDPTNQQPEPPGVLLHVPSTSSSNYNNLAAPVPIPTEVEHPNYAYKFPVQAYAGYMYNEMAASNVHNLNRYSQTRHTSNVRDYFQPMASVSMAGPSNFRQVGFGAAHPRLHYVTTTTVGHGNTALSPHSKSNMHRKMAHVHSPRTRMHVKCSAADNGVTCTSSDSENEFTWLSYARQNAPHLHDSRSQCDADVSGTSTDPDIDDNLLKSSDGSNVDVSNNSTFGSSHVVSDVSSFDSKVYMSHDAIGGAMVQGSKNNAVEHSANIVSAHSLAQSVVAPKVVVGDSDVSLVSVDTSAISPIDISDSWSDKTCDIVNFDPHSGCPVCRTRQLCDTSSNAVTMTSVTSIACDVSTDLCRGHLRTSGVGQNQRRSLVYWHDKTNALNRGRCCYSLASRESPWQRSHVGGHQTAWQQHSAVTGHQRSELYRAAADDCPFVDCVSEGRVAFDHAQRGNSRNFPVDVINAASCAAAETRNRREDCAMTDNHLVESCCDTKDKTDLLTRSRSHTRDQDGPVSDQYRPLRDHRFILRNHNISTRYNSEPPTDRTGLLTDHCGPSGDHCGNRDNNGPSKDSDVQKDHCDLNNGPWKDRNGLTREHRATPKNHSDHNGRTKFHRDNSDLTKDHSGLVKDNRGLHKTHSVAEGKFRDIARAKCAKGKYYVGTKRDHQGSRCRGHAVNNPRIAQLTTADCKETMVCQRSHGESSWSSTHYLI</sequence>
<keyword evidence="11 16" id="KW-0863">Zinc-finger</keyword>
<dbReference type="GO" id="GO:0008270">
    <property type="term" value="F:zinc ion binding"/>
    <property type="evidence" value="ECO:0007669"/>
    <property type="project" value="UniProtKB-KW"/>
</dbReference>
<comment type="pathway">
    <text evidence="3">Protein modification; protein ubiquitination.</text>
</comment>
<dbReference type="AlphaFoldDB" id="A0AAD9PBM6"/>
<evidence type="ECO:0000256" key="6">
    <source>
        <dbReference type="ARBA" id="ARBA00022475"/>
    </source>
</evidence>
<evidence type="ECO:0000313" key="21">
    <source>
        <dbReference type="Proteomes" id="UP001209878"/>
    </source>
</evidence>
<feature type="non-terminal residue" evidence="20">
    <location>
        <position position="1"/>
    </location>
</feature>